<dbReference type="PANTHER" id="PTHR46825">
    <property type="entry name" value="D-ALANYL-D-ALANINE-CARBOXYPEPTIDASE/ENDOPEPTIDASE AMPH"/>
    <property type="match status" value="1"/>
</dbReference>
<feature type="chain" id="PRO_5016374779" description="Beta-lactamase-related domain-containing protein" evidence="1">
    <location>
        <begin position="26"/>
        <end position="495"/>
    </location>
</feature>
<dbReference type="Pfam" id="PF00144">
    <property type="entry name" value="Beta-lactamase"/>
    <property type="match status" value="1"/>
</dbReference>
<dbReference type="SUPFAM" id="SSF56601">
    <property type="entry name" value="beta-lactamase/transpeptidase-like"/>
    <property type="match status" value="1"/>
</dbReference>
<dbReference type="EMBL" id="QFYQ01000001">
    <property type="protein sequence ID" value="RAK53852.1"/>
    <property type="molecule type" value="Genomic_DNA"/>
</dbReference>
<name>A0A328AGH6_9CAUL</name>
<feature type="signal peptide" evidence="1">
    <location>
        <begin position="1"/>
        <end position="25"/>
    </location>
</feature>
<keyword evidence="1" id="KW-0732">Signal</keyword>
<dbReference type="OrthoDB" id="113033at2"/>
<dbReference type="RefSeq" id="WP_111527603.1">
    <property type="nucleotide sequence ID" value="NZ_JBHRSG010000002.1"/>
</dbReference>
<dbReference type="PANTHER" id="PTHR46825:SF9">
    <property type="entry name" value="BETA-LACTAMASE-RELATED DOMAIN-CONTAINING PROTEIN"/>
    <property type="match status" value="1"/>
</dbReference>
<dbReference type="Proteomes" id="UP000249254">
    <property type="component" value="Unassembled WGS sequence"/>
</dbReference>
<dbReference type="Gene3D" id="3.40.710.10">
    <property type="entry name" value="DD-peptidase/beta-lactamase superfamily"/>
    <property type="match status" value="1"/>
</dbReference>
<evidence type="ECO:0000256" key="1">
    <source>
        <dbReference type="SAM" id="SignalP"/>
    </source>
</evidence>
<sequence>MSMVRFRTLGLAALAFVALGCVALAGSAAAQSAAPALSAADLALAEAFIATANSADPRVRDAFLARHMAAKPMLPPAEFPLILQRIGATSGGVRLTSASRRGRFIRLIVQAANGRTARIDLDVDPAAPDSLLGVLPVATPTPYEGPRLTAPASRRELAEAIDRRVRFSAERDDFSGAVLVMKGAEVIYQGAFGQADKDLGAPVTLDSRFNLGSMDKQFTAVAIAQLVEQGRLSLDSRLIDVLPDYPNRDAAQKITIRHLLTHSAGLGMLWERPKWERLTTFRRMSDLLPVFAAEPLAFEPGTQSDYANEGFLVLGAVVEKVSGQSWYDYVQKNVFDRAGMSHTGYPALDEIAPGRAVGYRFGDDDPLGFGARRPNWTIAVWRGNACGGGYSTVGDMIRFLQALRDGRLIKPETAALFTTAAPHGLADYGMGFENARAANGRTIRGHNGGGPQSGINSEAKIVWETGYAYAVLGNYDAPFAQALGGDIAEMLALQD</sequence>
<organism evidence="3 4">
    <name type="scientific">Phenylobacterium soli</name>
    <dbReference type="NCBI Taxonomy" id="2170551"/>
    <lineage>
        <taxon>Bacteria</taxon>
        <taxon>Pseudomonadati</taxon>
        <taxon>Pseudomonadota</taxon>
        <taxon>Alphaproteobacteria</taxon>
        <taxon>Caulobacterales</taxon>
        <taxon>Caulobacteraceae</taxon>
        <taxon>Phenylobacterium</taxon>
    </lineage>
</organism>
<accession>A0A328AGH6</accession>
<feature type="domain" description="Beta-lactamase-related" evidence="2">
    <location>
        <begin position="175"/>
        <end position="478"/>
    </location>
</feature>
<dbReference type="InterPro" id="IPR001466">
    <property type="entry name" value="Beta-lactam-related"/>
</dbReference>
<reference evidence="4" key="1">
    <citation type="submission" date="2018-05" db="EMBL/GenBank/DDBJ databases">
        <authorList>
            <person name="Li X."/>
        </authorList>
    </citation>
    <scope>NUCLEOTIDE SEQUENCE [LARGE SCALE GENOMIC DNA]</scope>
    <source>
        <strain evidence="4">LX32</strain>
    </source>
</reference>
<evidence type="ECO:0000313" key="4">
    <source>
        <dbReference type="Proteomes" id="UP000249254"/>
    </source>
</evidence>
<comment type="caution">
    <text evidence="3">The sequence shown here is derived from an EMBL/GenBank/DDBJ whole genome shotgun (WGS) entry which is preliminary data.</text>
</comment>
<evidence type="ECO:0000259" key="2">
    <source>
        <dbReference type="Pfam" id="PF00144"/>
    </source>
</evidence>
<dbReference type="AlphaFoldDB" id="A0A328AGH6"/>
<dbReference type="PROSITE" id="PS51257">
    <property type="entry name" value="PROKAR_LIPOPROTEIN"/>
    <property type="match status" value="1"/>
</dbReference>
<gene>
    <name evidence="3" type="ORF">DJ017_04590</name>
</gene>
<keyword evidence="4" id="KW-1185">Reference proteome</keyword>
<dbReference type="InterPro" id="IPR050491">
    <property type="entry name" value="AmpC-like"/>
</dbReference>
<dbReference type="InterPro" id="IPR012338">
    <property type="entry name" value="Beta-lactam/transpept-like"/>
</dbReference>
<proteinExistence type="predicted"/>
<evidence type="ECO:0000313" key="3">
    <source>
        <dbReference type="EMBL" id="RAK53852.1"/>
    </source>
</evidence>
<protein>
    <recommendedName>
        <fullName evidence="2">Beta-lactamase-related domain-containing protein</fullName>
    </recommendedName>
</protein>